<accession>A0A913XF87</accession>
<dbReference type="Proteomes" id="UP000887567">
    <property type="component" value="Unplaced"/>
</dbReference>
<keyword evidence="3" id="KW-1185">Reference proteome</keyword>
<dbReference type="RefSeq" id="XP_020903267.1">
    <property type="nucleotide sequence ID" value="XM_021047608.2"/>
</dbReference>
<dbReference type="GeneID" id="110241714"/>
<evidence type="ECO:0000313" key="3">
    <source>
        <dbReference type="Proteomes" id="UP000887567"/>
    </source>
</evidence>
<feature type="signal peptide" evidence="1">
    <location>
        <begin position="1"/>
        <end position="21"/>
    </location>
</feature>
<dbReference type="KEGG" id="epa:110241714"/>
<name>A0A913XF87_EXADI</name>
<protein>
    <submittedName>
        <fullName evidence="2">Uncharacterized protein</fullName>
    </submittedName>
</protein>
<feature type="chain" id="PRO_5036952184" evidence="1">
    <location>
        <begin position="22"/>
        <end position="219"/>
    </location>
</feature>
<reference evidence="2" key="1">
    <citation type="submission" date="2022-11" db="UniProtKB">
        <authorList>
            <consortium name="EnsemblMetazoa"/>
        </authorList>
    </citation>
    <scope>IDENTIFICATION</scope>
</reference>
<evidence type="ECO:0000313" key="2">
    <source>
        <dbReference type="EnsemblMetazoa" id="XP_020903267.1"/>
    </source>
</evidence>
<dbReference type="OrthoDB" id="10491738at2759"/>
<evidence type="ECO:0000256" key="1">
    <source>
        <dbReference type="SAM" id="SignalP"/>
    </source>
</evidence>
<dbReference type="EnsemblMetazoa" id="XM_021047608.2">
    <property type="protein sequence ID" value="XP_020903267.1"/>
    <property type="gene ID" value="LOC110241714"/>
</dbReference>
<proteinExistence type="predicted"/>
<organism evidence="2 3">
    <name type="scientific">Exaiptasia diaphana</name>
    <name type="common">Tropical sea anemone</name>
    <name type="synonym">Aiptasia pulchella</name>
    <dbReference type="NCBI Taxonomy" id="2652724"/>
    <lineage>
        <taxon>Eukaryota</taxon>
        <taxon>Metazoa</taxon>
        <taxon>Cnidaria</taxon>
        <taxon>Anthozoa</taxon>
        <taxon>Hexacorallia</taxon>
        <taxon>Actiniaria</taxon>
        <taxon>Aiptasiidae</taxon>
        <taxon>Exaiptasia</taxon>
    </lineage>
</organism>
<keyword evidence="1" id="KW-0732">Signal</keyword>
<sequence>MLHVVVSVVLAFLMITPGICSCKDDDAAVQKCVIEYATGFADPKYSSWDDLQLHCHLDGELGKCVQRYLKKDSGPTLVSLAKAAVSYILFEKKIKVCDRFPYKPLLKKLDKVCQTSQAKKDWKKKIERLNKIKMKPYYGHSHLFKCTSELDRRCVREYAKRMRTDQNLCKNIPYKYQCLRNGYHGNCRSNAIRYILDIFPAEADKVLAKLCQSRQDVGV</sequence>
<dbReference type="AlphaFoldDB" id="A0A913XF87"/>